<reference evidence="4 6" key="1">
    <citation type="submission" date="2019-04" db="EMBL/GenBank/DDBJ databases">
        <title>Annotation for the trematode Fasciola gigantica.</title>
        <authorList>
            <person name="Choi Y.-J."/>
        </authorList>
    </citation>
    <scope>NUCLEOTIDE SEQUENCE [LARGE SCALE GENOMIC DNA]</scope>
    <source>
        <strain evidence="4">Uganda_cow_1</strain>
    </source>
</reference>
<sequence length="90" mass="10040">MAYSVVRFATSLMEAMTGHAGVAECAFLQSDVMKCKFFATPIILDPNGVERNLSIGKLSKYETEQLNVVIPEVKKNIKRGKEFATIFRPI</sequence>
<dbReference type="Proteomes" id="UP000316759">
    <property type="component" value="Unassembled WGS sequence"/>
</dbReference>
<dbReference type="SUPFAM" id="SSF56327">
    <property type="entry name" value="LDH C-terminal domain-like"/>
    <property type="match status" value="1"/>
</dbReference>
<dbReference type="InterPro" id="IPR022383">
    <property type="entry name" value="Lactate/malate_DH_C"/>
</dbReference>
<dbReference type="STRING" id="46835.A0A504YEQ6"/>
<dbReference type="Pfam" id="PF02866">
    <property type="entry name" value="Ldh_1_C"/>
    <property type="match status" value="1"/>
</dbReference>
<evidence type="ECO:0000313" key="4">
    <source>
        <dbReference type="EMBL" id="TPP57068.1"/>
    </source>
</evidence>
<dbReference type="Gene3D" id="3.90.110.10">
    <property type="entry name" value="Lactate dehydrogenase/glycoside hydrolase, family 4, C-terminal"/>
    <property type="match status" value="1"/>
</dbReference>
<organism evidence="4 6">
    <name type="scientific">Fasciola gigantica</name>
    <name type="common">Giant liver fluke</name>
    <dbReference type="NCBI Taxonomy" id="46835"/>
    <lineage>
        <taxon>Eukaryota</taxon>
        <taxon>Metazoa</taxon>
        <taxon>Spiralia</taxon>
        <taxon>Lophotrochozoa</taxon>
        <taxon>Platyhelminthes</taxon>
        <taxon>Trematoda</taxon>
        <taxon>Digenea</taxon>
        <taxon>Plagiorchiida</taxon>
        <taxon>Echinostomata</taxon>
        <taxon>Echinostomatoidea</taxon>
        <taxon>Fasciolidae</taxon>
        <taxon>Fasciola</taxon>
    </lineage>
</organism>
<dbReference type="GO" id="GO:0005737">
    <property type="term" value="C:cytoplasm"/>
    <property type="evidence" value="ECO:0007669"/>
    <property type="project" value="TreeGrafter"/>
</dbReference>
<dbReference type="InterPro" id="IPR015955">
    <property type="entry name" value="Lactate_DH/Glyco_Ohase_4_C"/>
</dbReference>
<accession>A0A504YEQ6</accession>
<evidence type="ECO:0000259" key="3">
    <source>
        <dbReference type="Pfam" id="PF02866"/>
    </source>
</evidence>
<keyword evidence="1" id="KW-0560">Oxidoreductase</keyword>
<evidence type="ECO:0000256" key="2">
    <source>
        <dbReference type="ARBA" id="ARBA00023027"/>
    </source>
</evidence>
<keyword evidence="2" id="KW-0520">NAD</keyword>
<dbReference type="EMBL" id="SUNJ01002694">
    <property type="protein sequence ID" value="TPP65776.1"/>
    <property type="molecule type" value="Genomic_DNA"/>
</dbReference>
<dbReference type="OrthoDB" id="755699at2759"/>
<dbReference type="EMBL" id="SUNJ01013709">
    <property type="protein sequence ID" value="TPP57068.1"/>
    <property type="molecule type" value="Genomic_DNA"/>
</dbReference>
<feature type="domain" description="Lactate/malate dehydrogenase C-terminal" evidence="3">
    <location>
        <begin position="1"/>
        <end position="83"/>
    </location>
</feature>
<dbReference type="GO" id="GO:0030060">
    <property type="term" value="F:L-malate dehydrogenase (NAD+) activity"/>
    <property type="evidence" value="ECO:0007669"/>
    <property type="project" value="TreeGrafter"/>
</dbReference>
<name>A0A504YEQ6_FASGI</name>
<evidence type="ECO:0000313" key="6">
    <source>
        <dbReference type="Proteomes" id="UP000316759"/>
    </source>
</evidence>
<keyword evidence="6" id="KW-1185">Reference proteome</keyword>
<protein>
    <submittedName>
        <fullName evidence="4">Malate dehydrogenase</fullName>
    </submittedName>
</protein>
<evidence type="ECO:0000313" key="5">
    <source>
        <dbReference type="EMBL" id="TPP65776.1"/>
    </source>
</evidence>
<gene>
    <name evidence="4" type="ORF">FGIG_06624</name>
    <name evidence="5" type="ORF">FGIG_07754</name>
</gene>
<proteinExistence type="predicted"/>
<comment type="caution">
    <text evidence="4">The sequence shown here is derived from an EMBL/GenBank/DDBJ whole genome shotgun (WGS) entry which is preliminary data.</text>
</comment>
<dbReference type="PANTHER" id="PTHR11540:SF16">
    <property type="entry name" value="MALATE DEHYDROGENASE, MITOCHONDRIAL"/>
    <property type="match status" value="1"/>
</dbReference>
<dbReference type="PANTHER" id="PTHR11540">
    <property type="entry name" value="MALATE AND LACTATE DEHYDROGENASE"/>
    <property type="match status" value="1"/>
</dbReference>
<evidence type="ECO:0000256" key="1">
    <source>
        <dbReference type="ARBA" id="ARBA00023002"/>
    </source>
</evidence>
<dbReference type="AlphaFoldDB" id="A0A504YEQ6"/>